<protein>
    <submittedName>
        <fullName evidence="1">Uncharacterized protein</fullName>
    </submittedName>
</protein>
<accession>A0AAN9Y7S0</accession>
<gene>
    <name evidence="1" type="ORF">V9T40_006561</name>
</gene>
<proteinExistence type="predicted"/>
<keyword evidence="2" id="KW-1185">Reference proteome</keyword>
<organism evidence="1 2">
    <name type="scientific">Parthenolecanium corni</name>
    <dbReference type="NCBI Taxonomy" id="536013"/>
    <lineage>
        <taxon>Eukaryota</taxon>
        <taxon>Metazoa</taxon>
        <taxon>Ecdysozoa</taxon>
        <taxon>Arthropoda</taxon>
        <taxon>Hexapoda</taxon>
        <taxon>Insecta</taxon>
        <taxon>Pterygota</taxon>
        <taxon>Neoptera</taxon>
        <taxon>Paraneoptera</taxon>
        <taxon>Hemiptera</taxon>
        <taxon>Sternorrhyncha</taxon>
        <taxon>Coccoidea</taxon>
        <taxon>Coccidae</taxon>
        <taxon>Parthenolecanium</taxon>
    </lineage>
</organism>
<name>A0AAN9Y7S0_9HEMI</name>
<evidence type="ECO:0000313" key="1">
    <source>
        <dbReference type="EMBL" id="KAK7598326.1"/>
    </source>
</evidence>
<dbReference type="Proteomes" id="UP001367676">
    <property type="component" value="Unassembled WGS sequence"/>
</dbReference>
<evidence type="ECO:0000313" key="2">
    <source>
        <dbReference type="Proteomes" id="UP001367676"/>
    </source>
</evidence>
<sequence>MKHTCAHAAETSRQLIDEGSTPHCKHTFTDGEWWKGVSISFAHTPRCHKPRRREQAAKALKRSETVDDDELALAFDVSPLKAPGRLSAKASCTAFSSYKSS</sequence>
<dbReference type="EMBL" id="JBBCAQ010000014">
    <property type="protein sequence ID" value="KAK7598326.1"/>
    <property type="molecule type" value="Genomic_DNA"/>
</dbReference>
<dbReference type="AlphaFoldDB" id="A0AAN9Y7S0"/>
<reference evidence="1 2" key="1">
    <citation type="submission" date="2024-03" db="EMBL/GenBank/DDBJ databases">
        <title>Adaptation during the transition from Ophiocordyceps entomopathogen to insect associate is accompanied by gene loss and intensified selection.</title>
        <authorList>
            <person name="Ward C.M."/>
            <person name="Onetto C.A."/>
            <person name="Borneman A.R."/>
        </authorList>
    </citation>
    <scope>NUCLEOTIDE SEQUENCE [LARGE SCALE GENOMIC DNA]</scope>
    <source>
        <strain evidence="1">AWRI1</strain>
        <tissue evidence="1">Single Adult Female</tissue>
    </source>
</reference>
<comment type="caution">
    <text evidence="1">The sequence shown here is derived from an EMBL/GenBank/DDBJ whole genome shotgun (WGS) entry which is preliminary data.</text>
</comment>